<feature type="compositionally biased region" description="Low complexity" evidence="1">
    <location>
        <begin position="21"/>
        <end position="32"/>
    </location>
</feature>
<name>A0A1I2BZN0_9BURK</name>
<feature type="region of interest" description="Disordered" evidence="1">
    <location>
        <begin position="1"/>
        <end position="90"/>
    </location>
</feature>
<sequence length="155" mass="16899">MSIPSIDRSPSWRPQGAELYPTGAAPAIPATRAGGGGAPAPVESMDRLGEGAKLGQPDKPSSPADTVNKDWTERKKQEAAKEAEEPPKEPIYKMLLEFIQSMWRASGSAVEMAQQVNEAAMKDRLSQGQQLQDPEQLQRLTYSELKVKRTPSTLP</sequence>
<evidence type="ECO:0000256" key="1">
    <source>
        <dbReference type="SAM" id="MobiDB-lite"/>
    </source>
</evidence>
<dbReference type="AlphaFoldDB" id="A0A1I2BZN0"/>
<accession>A0A1I2BZN0</accession>
<feature type="compositionally biased region" description="Basic and acidic residues" evidence="1">
    <location>
        <begin position="67"/>
        <end position="90"/>
    </location>
</feature>
<dbReference type="RefSeq" id="WP_092938622.1">
    <property type="nucleotide sequence ID" value="NZ_FONX01000003.1"/>
</dbReference>
<proteinExistence type="predicted"/>
<evidence type="ECO:0000313" key="3">
    <source>
        <dbReference type="Proteomes" id="UP000199119"/>
    </source>
</evidence>
<protein>
    <submittedName>
        <fullName evidence="2">Uncharacterized protein</fullName>
    </submittedName>
</protein>
<dbReference type="OrthoDB" id="8794637at2"/>
<reference evidence="3" key="1">
    <citation type="submission" date="2016-10" db="EMBL/GenBank/DDBJ databases">
        <authorList>
            <person name="Varghese N."/>
            <person name="Submissions S."/>
        </authorList>
    </citation>
    <scope>NUCLEOTIDE SEQUENCE [LARGE SCALE GENOMIC DNA]</scope>
    <source>
        <strain evidence="3">DSM 27981</strain>
    </source>
</reference>
<dbReference type="EMBL" id="FONX01000003">
    <property type="protein sequence ID" value="SFE60770.1"/>
    <property type="molecule type" value="Genomic_DNA"/>
</dbReference>
<keyword evidence="3" id="KW-1185">Reference proteome</keyword>
<dbReference type="Proteomes" id="UP000199119">
    <property type="component" value="Unassembled WGS sequence"/>
</dbReference>
<gene>
    <name evidence="2" type="ORF">SAMN04489711_103255</name>
</gene>
<organism evidence="2 3">
    <name type="scientific">Paracidovorax wautersii</name>
    <dbReference type="NCBI Taxonomy" id="1177982"/>
    <lineage>
        <taxon>Bacteria</taxon>
        <taxon>Pseudomonadati</taxon>
        <taxon>Pseudomonadota</taxon>
        <taxon>Betaproteobacteria</taxon>
        <taxon>Burkholderiales</taxon>
        <taxon>Comamonadaceae</taxon>
        <taxon>Paracidovorax</taxon>
    </lineage>
</organism>
<evidence type="ECO:0000313" key="2">
    <source>
        <dbReference type="EMBL" id="SFE60770.1"/>
    </source>
</evidence>